<evidence type="ECO:0000256" key="1">
    <source>
        <dbReference type="SAM" id="MobiDB-lite"/>
    </source>
</evidence>
<feature type="region of interest" description="Disordered" evidence="1">
    <location>
        <begin position="123"/>
        <end position="144"/>
    </location>
</feature>
<comment type="caution">
    <text evidence="2">The sequence shown here is derived from an EMBL/GenBank/DDBJ whole genome shotgun (WGS) entry which is preliminary data.</text>
</comment>
<keyword evidence="3" id="KW-1185">Reference proteome</keyword>
<protein>
    <recommendedName>
        <fullName evidence="4">Anti-sigma-28 factor FlgM C-terminal domain-containing protein</fullName>
    </recommendedName>
</protein>
<reference evidence="2 3" key="1">
    <citation type="journal article" date="2019" name="Int. J. Syst. Evol. Microbiol.">
        <title>The Global Catalogue of Microorganisms (GCM) 10K type strain sequencing project: providing services to taxonomists for standard genome sequencing and annotation.</title>
        <authorList>
            <consortium name="The Broad Institute Genomics Platform"/>
            <consortium name="The Broad Institute Genome Sequencing Center for Infectious Disease"/>
            <person name="Wu L."/>
            <person name="Ma J."/>
        </authorList>
    </citation>
    <scope>NUCLEOTIDE SEQUENCE [LARGE SCALE GENOMIC DNA]</scope>
    <source>
        <strain evidence="2 3">JCM 11574</strain>
    </source>
</reference>
<organism evidence="2 3">
    <name type="scientific">Streptomyces rameus</name>
    <dbReference type="NCBI Taxonomy" id="68261"/>
    <lineage>
        <taxon>Bacteria</taxon>
        <taxon>Bacillati</taxon>
        <taxon>Actinomycetota</taxon>
        <taxon>Actinomycetes</taxon>
        <taxon>Kitasatosporales</taxon>
        <taxon>Streptomycetaceae</taxon>
        <taxon>Streptomyces</taxon>
    </lineage>
</organism>
<dbReference type="EMBL" id="BAAAVM010000101">
    <property type="protein sequence ID" value="GAA2771122.1"/>
    <property type="molecule type" value="Genomic_DNA"/>
</dbReference>
<accession>A0ABN3V2E9</accession>
<evidence type="ECO:0000313" key="2">
    <source>
        <dbReference type="EMBL" id="GAA2771122.1"/>
    </source>
</evidence>
<feature type="compositionally biased region" description="Basic and acidic residues" evidence="1">
    <location>
        <begin position="131"/>
        <end position="144"/>
    </location>
</feature>
<sequence length="144" mass="15435">MSGALLVEGSAPAWSGGAGLLCFGGWWSVVGSECGQVDGVGADGVQEWGTQASFLPSEFVAGMQTDRPVESRLALIDELRRRVENNPFHRDAQFLNELADRFAQEIAGSRELTAEALEADLSADQGAPCRAGRDRIAARAERDR</sequence>
<dbReference type="Proteomes" id="UP001500893">
    <property type="component" value="Unassembled WGS sequence"/>
</dbReference>
<proteinExistence type="predicted"/>
<evidence type="ECO:0000313" key="3">
    <source>
        <dbReference type="Proteomes" id="UP001500893"/>
    </source>
</evidence>
<evidence type="ECO:0008006" key="4">
    <source>
        <dbReference type="Google" id="ProtNLM"/>
    </source>
</evidence>
<name>A0ABN3V2E9_9ACTN</name>
<gene>
    <name evidence="2" type="ORF">GCM10010521_55930</name>
</gene>
<dbReference type="RefSeq" id="WP_345056950.1">
    <property type="nucleotide sequence ID" value="NZ_BAAAVM010000101.1"/>
</dbReference>